<dbReference type="Proteomes" id="UP000830729">
    <property type="component" value="Chromosome"/>
</dbReference>
<evidence type="ECO:0000256" key="1">
    <source>
        <dbReference type="SAM" id="Phobius"/>
    </source>
</evidence>
<dbReference type="GeneID" id="72184608"/>
<organism evidence="2 3">
    <name type="scientific">Halorussus limi</name>
    <dbReference type="NCBI Taxonomy" id="2938695"/>
    <lineage>
        <taxon>Archaea</taxon>
        <taxon>Methanobacteriati</taxon>
        <taxon>Methanobacteriota</taxon>
        <taxon>Stenosarchaea group</taxon>
        <taxon>Halobacteria</taxon>
        <taxon>Halobacteriales</taxon>
        <taxon>Haladaptataceae</taxon>
        <taxon>Halorussus</taxon>
    </lineage>
</organism>
<evidence type="ECO:0000313" key="3">
    <source>
        <dbReference type="Proteomes" id="UP000830729"/>
    </source>
</evidence>
<dbReference type="RefSeq" id="WP_248651538.1">
    <property type="nucleotide sequence ID" value="NZ_CP096659.1"/>
</dbReference>
<dbReference type="KEGG" id="halx:M0R89_05375"/>
<keyword evidence="3" id="KW-1185">Reference proteome</keyword>
<evidence type="ECO:0000313" key="2">
    <source>
        <dbReference type="EMBL" id="UPV75498.1"/>
    </source>
</evidence>
<protein>
    <submittedName>
        <fullName evidence="2">Uncharacterized protein</fullName>
    </submittedName>
</protein>
<dbReference type="AlphaFoldDB" id="A0A8U0HX56"/>
<accession>A0A8U0HX56</accession>
<gene>
    <name evidence="2" type="ORF">M0R89_05375</name>
</gene>
<feature type="transmembrane region" description="Helical" evidence="1">
    <location>
        <begin position="44"/>
        <end position="67"/>
    </location>
</feature>
<name>A0A8U0HX56_9EURY</name>
<proteinExistence type="predicted"/>
<reference evidence="2 3" key="1">
    <citation type="submission" date="2022-04" db="EMBL/GenBank/DDBJ databases">
        <title>Diverse halophilic archaea isolated from saline environments.</title>
        <authorList>
            <person name="Cui H.-L."/>
        </authorList>
    </citation>
    <scope>NUCLEOTIDE SEQUENCE [LARGE SCALE GENOMIC DNA]</scope>
    <source>
        <strain evidence="2 3">XZYJT49</strain>
    </source>
</reference>
<feature type="transmembrane region" description="Helical" evidence="1">
    <location>
        <begin position="20"/>
        <end position="38"/>
    </location>
</feature>
<keyword evidence="1" id="KW-0812">Transmembrane</keyword>
<sequence length="69" mass="7515">MGSDGLIELDESCWSALAKYNLVLATAFALMLLVVRQVDPSQAQLLLVVENGVLALVFGGIQTYCWISR</sequence>
<keyword evidence="1" id="KW-1133">Transmembrane helix</keyword>
<keyword evidence="1" id="KW-0472">Membrane</keyword>
<dbReference type="EMBL" id="CP096659">
    <property type="protein sequence ID" value="UPV75498.1"/>
    <property type="molecule type" value="Genomic_DNA"/>
</dbReference>